<evidence type="ECO:0000313" key="1">
    <source>
        <dbReference type="EMBL" id="SFB98378.1"/>
    </source>
</evidence>
<dbReference type="EMBL" id="FOKO01000002">
    <property type="protein sequence ID" value="SFB98378.1"/>
    <property type="molecule type" value="Genomic_DNA"/>
</dbReference>
<dbReference type="AlphaFoldDB" id="A0AA94KP02"/>
<gene>
    <name evidence="1" type="ORF">SAMN05216286_1207</name>
</gene>
<name>A0AA94KP02_9ENTR</name>
<organism evidence="1 2">
    <name type="scientific">Kosakonia oryzae</name>
    <dbReference type="NCBI Taxonomy" id="497725"/>
    <lineage>
        <taxon>Bacteria</taxon>
        <taxon>Pseudomonadati</taxon>
        <taxon>Pseudomonadota</taxon>
        <taxon>Gammaproteobacteria</taxon>
        <taxon>Enterobacterales</taxon>
        <taxon>Enterobacteriaceae</taxon>
        <taxon>Kosakonia</taxon>
    </lineage>
</organism>
<accession>A0AA94KP02</accession>
<dbReference type="Proteomes" id="UP000182314">
    <property type="component" value="Unassembled WGS sequence"/>
</dbReference>
<evidence type="ECO:0000313" key="2">
    <source>
        <dbReference type="Proteomes" id="UP000182314"/>
    </source>
</evidence>
<proteinExistence type="predicted"/>
<sequence>MNIYQTFICRSRNNQKSFRLITSFEGYASDRRHENRLSVDAVDEIRSFFVPPSSIQTNPQRNKLLAHVAIEV</sequence>
<protein>
    <submittedName>
        <fullName evidence="1">Uncharacterized protein</fullName>
    </submittedName>
</protein>
<comment type="caution">
    <text evidence="1">The sequence shown here is derived from an EMBL/GenBank/DDBJ whole genome shotgun (WGS) entry which is preliminary data.</text>
</comment>
<reference evidence="1 2" key="1">
    <citation type="submission" date="2016-10" db="EMBL/GenBank/DDBJ databases">
        <authorList>
            <person name="Varghese N."/>
            <person name="Submissions S."/>
        </authorList>
    </citation>
    <scope>NUCLEOTIDE SEQUENCE [LARGE SCALE GENOMIC DNA]</scope>
    <source>
        <strain evidence="1 2">CGMCC 1.7012</strain>
    </source>
</reference>